<protein>
    <submittedName>
        <fullName evidence="2">Aldo/keto reductase</fullName>
    </submittedName>
</protein>
<evidence type="ECO:0000259" key="1">
    <source>
        <dbReference type="Pfam" id="PF00248"/>
    </source>
</evidence>
<evidence type="ECO:0000313" key="3">
    <source>
        <dbReference type="Proteomes" id="UP001501710"/>
    </source>
</evidence>
<name>A0ABP8CIN7_9ACTN</name>
<accession>A0ABP8CIN7</accession>
<dbReference type="Gene3D" id="3.20.20.100">
    <property type="entry name" value="NADP-dependent oxidoreductase domain"/>
    <property type="match status" value="1"/>
</dbReference>
<sequence length="378" mass="41440">MCTNLETRHLRGLGRSVSALGAGCWTIGGPATNRGVPIGWDHVDSGRAFAGLLHAHDLGVTLYDTADVYGLGRSERLLGRLLSLVRRSDLVISSKVGYLASAAHPYADGQMRRQLECTLANLGTNYLDVYFFHSTDFGEGDQYLPGAIKQMRALVEHGLVRAVGMRAPHTFALEWATGPSHERCTHEAARFLHLYEEIRPDVLTVRHNLLSPLYTPDETDVFDLAESQGVGVIIKQALGQGVLLGTHCPDRMRAFRQGDHRRQDPMFTPEALHEVHHGLASVREHFGEAVSDLARVALRYALARDPAAPVLVGFRDAEQINTTITSLGEALTTAEITWLHQLLAPLRDAFTARMAKSHAPCPSVRRLPSGMGAPTIKE</sequence>
<dbReference type="PANTHER" id="PTHR42686">
    <property type="entry name" value="GH17980P-RELATED"/>
    <property type="match status" value="1"/>
</dbReference>
<reference evidence="3" key="1">
    <citation type="journal article" date="2019" name="Int. J. Syst. Evol. Microbiol.">
        <title>The Global Catalogue of Microorganisms (GCM) 10K type strain sequencing project: providing services to taxonomists for standard genome sequencing and annotation.</title>
        <authorList>
            <consortium name="The Broad Institute Genomics Platform"/>
            <consortium name="The Broad Institute Genome Sequencing Center for Infectious Disease"/>
            <person name="Wu L."/>
            <person name="Ma J."/>
        </authorList>
    </citation>
    <scope>NUCLEOTIDE SEQUENCE [LARGE SCALE GENOMIC DNA]</scope>
    <source>
        <strain evidence="3">JCM 17440</strain>
    </source>
</reference>
<dbReference type="Proteomes" id="UP001501710">
    <property type="component" value="Unassembled WGS sequence"/>
</dbReference>
<dbReference type="EMBL" id="BAABAS010000021">
    <property type="protein sequence ID" value="GAA4239776.1"/>
    <property type="molecule type" value="Genomic_DNA"/>
</dbReference>
<dbReference type="SUPFAM" id="SSF51430">
    <property type="entry name" value="NAD(P)-linked oxidoreductase"/>
    <property type="match status" value="1"/>
</dbReference>
<dbReference type="InterPro" id="IPR020471">
    <property type="entry name" value="AKR"/>
</dbReference>
<feature type="domain" description="NADP-dependent oxidoreductase" evidence="1">
    <location>
        <begin position="21"/>
        <end position="341"/>
    </location>
</feature>
<evidence type="ECO:0000313" key="2">
    <source>
        <dbReference type="EMBL" id="GAA4239776.1"/>
    </source>
</evidence>
<organism evidence="2 3">
    <name type="scientific">Actinomadura meridiana</name>
    <dbReference type="NCBI Taxonomy" id="559626"/>
    <lineage>
        <taxon>Bacteria</taxon>
        <taxon>Bacillati</taxon>
        <taxon>Actinomycetota</taxon>
        <taxon>Actinomycetes</taxon>
        <taxon>Streptosporangiales</taxon>
        <taxon>Thermomonosporaceae</taxon>
        <taxon>Actinomadura</taxon>
    </lineage>
</organism>
<dbReference type="InterPro" id="IPR036812">
    <property type="entry name" value="NAD(P)_OxRdtase_dom_sf"/>
</dbReference>
<proteinExistence type="predicted"/>
<keyword evidence="3" id="KW-1185">Reference proteome</keyword>
<dbReference type="PANTHER" id="PTHR42686:SF1">
    <property type="entry name" value="GH17980P-RELATED"/>
    <property type="match status" value="1"/>
</dbReference>
<dbReference type="RefSeq" id="WP_344903934.1">
    <property type="nucleotide sequence ID" value="NZ_BAABAS010000021.1"/>
</dbReference>
<dbReference type="InterPro" id="IPR023210">
    <property type="entry name" value="NADP_OxRdtase_dom"/>
</dbReference>
<gene>
    <name evidence="2" type="ORF">GCM10022254_61500</name>
</gene>
<comment type="caution">
    <text evidence="2">The sequence shown here is derived from an EMBL/GenBank/DDBJ whole genome shotgun (WGS) entry which is preliminary data.</text>
</comment>
<dbReference type="Pfam" id="PF00248">
    <property type="entry name" value="Aldo_ket_red"/>
    <property type="match status" value="1"/>
</dbReference>